<dbReference type="Pfam" id="PF00575">
    <property type="entry name" value="S1"/>
    <property type="match status" value="6"/>
</dbReference>
<feature type="domain" description="S1 motif" evidence="7">
    <location>
        <begin position="21"/>
        <end position="87"/>
    </location>
</feature>
<comment type="similarity">
    <text evidence="1 6">Belongs to the bacterial ribosomal protein bS1 family.</text>
</comment>
<dbReference type="InterPro" id="IPR050437">
    <property type="entry name" value="Ribos_protein_bS1-like"/>
</dbReference>
<name>A0A9Q2ZWD5_9BURK</name>
<evidence type="ECO:0000313" key="9">
    <source>
        <dbReference type="Proteomes" id="UP000783102"/>
    </source>
</evidence>
<evidence type="ECO:0000313" key="8">
    <source>
        <dbReference type="EMBL" id="MBT8551171.1"/>
    </source>
</evidence>
<dbReference type="FunFam" id="2.40.50.140:FF:000011">
    <property type="entry name" value="30S ribosomal protein S1"/>
    <property type="match status" value="1"/>
</dbReference>
<evidence type="ECO:0000256" key="3">
    <source>
        <dbReference type="ARBA" id="ARBA00022884"/>
    </source>
</evidence>
<dbReference type="Gene3D" id="2.40.50.140">
    <property type="entry name" value="Nucleic acid-binding proteins"/>
    <property type="match status" value="6"/>
</dbReference>
<keyword evidence="3 6" id="KW-0694">RNA-binding</keyword>
<sequence length="557" mass="60706">MSESFAELFEESLTRSNMKTGQVISAEVLRIDHNFVVVNAGLKSEAFIPVEEFHNDAGEIEVSPGDFVSVAIDALENGYGDTILSRDKAKRLASWMNLEKALEQAEIVTGTVTGKVKGGLTVMVNGIRAFLPGSLVDTRPIKDTSPYEGKTMEFKVIKLDRKRNNVVLSRRAVVEASQGKERAELMSNLKEGAVVTGLVKNITDYGAFVDLGGIDGLLHITDLAWRRVRHPSEMLTVGQEVTAKILKFDQEKNRVSLGVKQLGDDPWVGIARRYPPNTRLFGKVTNLTDYGAFVEIESGIEGLVHVSEMDWTNKNVAPSKATALGTEVEVMVLDIDEDKRRISLGIKQCKANPWEEFSRAHQKGDKLSGGIKSITDFGVFIGLPGGIDGLVHLSDISWNEPGEEAVKKYKKGDEVEATVLAIDVEKERISLGIKQLSGDPFNNYTSVSDKGSLVTGTVKAVDAKGATIHLADEVEAYLRASEISTDRVEDARNVLKEGDSVTAMIINIDRKSRVINLSIKAKDSSDQQDAMSKLQGDAQSGTTNLGALLKAKMDNQG</sequence>
<dbReference type="PROSITE" id="PS50126">
    <property type="entry name" value="S1"/>
    <property type="match status" value="6"/>
</dbReference>
<dbReference type="GO" id="GO:0003735">
    <property type="term" value="F:structural constituent of ribosome"/>
    <property type="evidence" value="ECO:0007669"/>
    <property type="project" value="InterPro"/>
</dbReference>
<dbReference type="InterPro" id="IPR003029">
    <property type="entry name" value="S1_domain"/>
</dbReference>
<dbReference type="PANTHER" id="PTHR10724:SF7">
    <property type="entry name" value="SMALL RIBOSOMAL SUBUNIT PROTEIN BS1C"/>
    <property type="match status" value="1"/>
</dbReference>
<dbReference type="InterPro" id="IPR000110">
    <property type="entry name" value="Ribosomal_bS1"/>
</dbReference>
<keyword evidence="2" id="KW-0677">Repeat</keyword>
<dbReference type="PIRSF" id="PIRSF002111">
    <property type="entry name" value="RpsA"/>
    <property type="match status" value="1"/>
</dbReference>
<evidence type="ECO:0000259" key="7">
    <source>
        <dbReference type="PROSITE" id="PS50126"/>
    </source>
</evidence>
<feature type="domain" description="S1 motif" evidence="7">
    <location>
        <begin position="192"/>
        <end position="260"/>
    </location>
</feature>
<proteinExistence type="inferred from homology"/>
<dbReference type="GO" id="GO:0022627">
    <property type="term" value="C:cytosolic small ribosomal subunit"/>
    <property type="evidence" value="ECO:0007669"/>
    <property type="project" value="TreeGrafter"/>
</dbReference>
<evidence type="ECO:0000256" key="1">
    <source>
        <dbReference type="ARBA" id="ARBA00006767"/>
    </source>
</evidence>
<dbReference type="CDD" id="cd05689">
    <property type="entry name" value="S1_RPS1_repeat_ec4"/>
    <property type="match status" value="1"/>
</dbReference>
<dbReference type="NCBIfam" id="NF004952">
    <property type="entry name" value="PRK06299.1-2"/>
    <property type="match status" value="1"/>
</dbReference>
<dbReference type="CDD" id="cd05687">
    <property type="entry name" value="S1_RPS1_repeat_ec1_hs1"/>
    <property type="match status" value="1"/>
</dbReference>
<feature type="domain" description="S1 motif" evidence="7">
    <location>
        <begin position="364"/>
        <end position="434"/>
    </location>
</feature>
<dbReference type="FunFam" id="2.40.50.140:FF:000018">
    <property type="entry name" value="30S ribosomal protein S1"/>
    <property type="match status" value="1"/>
</dbReference>
<dbReference type="CDD" id="cd05688">
    <property type="entry name" value="S1_RPS1_repeat_ec3"/>
    <property type="match status" value="1"/>
</dbReference>
<feature type="domain" description="S1 motif" evidence="7">
    <location>
        <begin position="451"/>
        <end position="520"/>
    </location>
</feature>
<dbReference type="SMART" id="SM00316">
    <property type="entry name" value="S1"/>
    <property type="match status" value="6"/>
</dbReference>
<dbReference type="AlphaFoldDB" id="A0A9Q2ZWD5"/>
<keyword evidence="5 6" id="KW-0687">Ribonucleoprotein</keyword>
<dbReference type="Proteomes" id="UP000783102">
    <property type="component" value="Unassembled WGS sequence"/>
</dbReference>
<gene>
    <name evidence="8" type="primary">rpsA</name>
    <name evidence="8" type="ORF">G6731_04290</name>
</gene>
<dbReference type="SUPFAM" id="SSF50249">
    <property type="entry name" value="Nucleic acid-binding proteins"/>
    <property type="match status" value="6"/>
</dbReference>
<dbReference type="CDD" id="cd04465">
    <property type="entry name" value="S1_RPS1_repeat_ec2_hs2"/>
    <property type="match status" value="1"/>
</dbReference>
<comment type="function">
    <text evidence="6">Binds mRNA; thus facilitating recognition of the initiation point. It is needed to translate mRNA with a short Shine-Dalgarno (SD) purine-rich sequence.</text>
</comment>
<comment type="caution">
    <text evidence="8">The sequence shown here is derived from an EMBL/GenBank/DDBJ whole genome shotgun (WGS) entry which is preliminary data.</text>
</comment>
<dbReference type="NCBIfam" id="NF004954">
    <property type="entry name" value="PRK06299.1-4"/>
    <property type="match status" value="1"/>
</dbReference>
<reference evidence="8" key="1">
    <citation type="journal article" date="2021" name="Genome Biol. Evol.">
        <title>Continental-Scale Gene Flow Prevents Allopatric Divergence of Pelagic Freshwater Bacteria.</title>
        <authorList>
            <person name="Hoetzinger M."/>
            <person name="Pitt A."/>
            <person name="Huemer A."/>
            <person name="Hahn M.W."/>
        </authorList>
    </citation>
    <scope>NUCLEOTIDE SEQUENCE</scope>
    <source>
        <strain evidence="8">SM1-W8</strain>
    </source>
</reference>
<dbReference type="NCBIfam" id="TIGR00717">
    <property type="entry name" value="rpsA"/>
    <property type="match status" value="1"/>
</dbReference>
<protein>
    <recommendedName>
        <fullName evidence="6">30S ribosomal protein S1</fullName>
    </recommendedName>
</protein>
<dbReference type="InterPro" id="IPR012340">
    <property type="entry name" value="NA-bd_OB-fold"/>
</dbReference>
<evidence type="ECO:0000256" key="6">
    <source>
        <dbReference type="PIRNR" id="PIRNR002111"/>
    </source>
</evidence>
<dbReference type="FunFam" id="2.40.50.140:FF:000016">
    <property type="entry name" value="30S ribosomal protein S1"/>
    <property type="match status" value="1"/>
</dbReference>
<feature type="domain" description="S1 motif" evidence="7">
    <location>
        <begin position="105"/>
        <end position="171"/>
    </location>
</feature>
<accession>A0A9Q2ZWD5</accession>
<dbReference type="GO" id="GO:0003729">
    <property type="term" value="F:mRNA binding"/>
    <property type="evidence" value="ECO:0007669"/>
    <property type="project" value="TreeGrafter"/>
</dbReference>
<keyword evidence="4 6" id="KW-0689">Ribosomal protein</keyword>
<feature type="domain" description="S1 motif" evidence="7">
    <location>
        <begin position="277"/>
        <end position="347"/>
    </location>
</feature>
<dbReference type="InterPro" id="IPR035104">
    <property type="entry name" value="Ribosomal_protein_S1-like"/>
</dbReference>
<evidence type="ECO:0000256" key="5">
    <source>
        <dbReference type="ARBA" id="ARBA00023274"/>
    </source>
</evidence>
<organism evidence="8 9">
    <name type="scientific">Polynucleobacter paneuropaeus</name>
    <dbReference type="NCBI Taxonomy" id="2527775"/>
    <lineage>
        <taxon>Bacteria</taxon>
        <taxon>Pseudomonadati</taxon>
        <taxon>Pseudomonadota</taxon>
        <taxon>Betaproteobacteria</taxon>
        <taxon>Burkholderiales</taxon>
        <taxon>Burkholderiaceae</taxon>
        <taxon>Polynucleobacter</taxon>
    </lineage>
</organism>
<evidence type="ECO:0000256" key="2">
    <source>
        <dbReference type="ARBA" id="ARBA00022737"/>
    </source>
</evidence>
<dbReference type="EMBL" id="JAANEY010000001">
    <property type="protein sequence ID" value="MBT8551171.1"/>
    <property type="molecule type" value="Genomic_DNA"/>
</dbReference>
<dbReference type="PRINTS" id="PR00681">
    <property type="entry name" value="RIBOSOMALS1"/>
</dbReference>
<dbReference type="GO" id="GO:0006412">
    <property type="term" value="P:translation"/>
    <property type="evidence" value="ECO:0007669"/>
    <property type="project" value="InterPro"/>
</dbReference>
<dbReference type="CDD" id="cd05691">
    <property type="entry name" value="S1_RPS1_repeat_ec6"/>
    <property type="match status" value="1"/>
</dbReference>
<dbReference type="PANTHER" id="PTHR10724">
    <property type="entry name" value="30S RIBOSOMAL PROTEIN S1"/>
    <property type="match status" value="1"/>
</dbReference>
<evidence type="ECO:0000256" key="4">
    <source>
        <dbReference type="ARBA" id="ARBA00022980"/>
    </source>
</evidence>